<accession>Q025B6</accession>
<dbReference type="InterPro" id="IPR036683">
    <property type="entry name" value="CO_DH_flav_C_dom_sf"/>
</dbReference>
<organism evidence="3">
    <name type="scientific">Solibacter usitatus (strain Ellin6076)</name>
    <dbReference type="NCBI Taxonomy" id="234267"/>
    <lineage>
        <taxon>Bacteria</taxon>
        <taxon>Pseudomonadati</taxon>
        <taxon>Acidobacteriota</taxon>
        <taxon>Terriglobia</taxon>
        <taxon>Bryobacterales</taxon>
        <taxon>Solibacteraceae</taxon>
        <taxon>Candidatus Solibacter</taxon>
    </lineage>
</organism>
<evidence type="ECO:0000256" key="1">
    <source>
        <dbReference type="ARBA" id="ARBA00022827"/>
    </source>
</evidence>
<evidence type="ECO:0000259" key="2">
    <source>
        <dbReference type="PROSITE" id="PS51387"/>
    </source>
</evidence>
<dbReference type="InterPro" id="IPR036318">
    <property type="entry name" value="FAD-bd_PCMH-like_sf"/>
</dbReference>
<dbReference type="SUPFAM" id="SSF55447">
    <property type="entry name" value="CO dehydrogenase flavoprotein C-terminal domain-like"/>
    <property type="match status" value="1"/>
</dbReference>
<dbReference type="STRING" id="234267.Acid_2421"/>
<dbReference type="PANTHER" id="PTHR42659:SF9">
    <property type="entry name" value="XANTHINE DEHYDROGENASE FAD-BINDING SUBUNIT XDHB-RELATED"/>
    <property type="match status" value="1"/>
</dbReference>
<dbReference type="InterPro" id="IPR005107">
    <property type="entry name" value="CO_DH_flav_C"/>
</dbReference>
<dbReference type="Pfam" id="PF00941">
    <property type="entry name" value="FAD_binding_5"/>
    <property type="match status" value="1"/>
</dbReference>
<dbReference type="InterPro" id="IPR016166">
    <property type="entry name" value="FAD-bd_PCMH"/>
</dbReference>
<dbReference type="Gene3D" id="3.30.390.50">
    <property type="entry name" value="CO dehydrogenase flavoprotein, C-terminal domain"/>
    <property type="match status" value="1"/>
</dbReference>
<dbReference type="Gene3D" id="3.30.465.10">
    <property type="match status" value="2"/>
</dbReference>
<sequence>MQSFEYANPATVQEAVALLSAKWGEADVLAGGTDLISLMKDHLHTPKRVVNIKNIKELEGIQKTATGIRIGALVTMDELAKNADVKAAAKSLSDAAAGIPSPQIRHMGTVGGDLCQRPRCWYYRQGFGLLAMKDGKSLVPDGANQYHAIFGGGPAYFVSASSLGPALIALGAKVKLVSAKGPREVPASAFFVVPQNETSREIALHPDEILTEIVIPTATVKSATYEVRQKEALDWPLAAASVVLTMRGNTVASAKVVLGHVGPKPVESAEAAKAITGKAITADTAEAAGKAAVAGATPLSQNAYKVTLARVAVKRALLEAAKKA</sequence>
<dbReference type="eggNOG" id="COG1319">
    <property type="taxonomic scope" value="Bacteria"/>
</dbReference>
<dbReference type="GO" id="GO:0016491">
    <property type="term" value="F:oxidoreductase activity"/>
    <property type="evidence" value="ECO:0007669"/>
    <property type="project" value="InterPro"/>
</dbReference>
<dbReference type="KEGG" id="sus:Acid_2421"/>
<keyword evidence="1" id="KW-0285">Flavoprotein</keyword>
<reference evidence="3" key="1">
    <citation type="submission" date="2006-10" db="EMBL/GenBank/DDBJ databases">
        <title>Complete sequence of Solibacter usitatus Ellin6076.</title>
        <authorList>
            <consortium name="US DOE Joint Genome Institute"/>
            <person name="Copeland A."/>
            <person name="Lucas S."/>
            <person name="Lapidus A."/>
            <person name="Barry K."/>
            <person name="Detter J.C."/>
            <person name="Glavina del Rio T."/>
            <person name="Hammon N."/>
            <person name="Israni S."/>
            <person name="Dalin E."/>
            <person name="Tice H."/>
            <person name="Pitluck S."/>
            <person name="Thompson L.S."/>
            <person name="Brettin T."/>
            <person name="Bruce D."/>
            <person name="Han C."/>
            <person name="Tapia R."/>
            <person name="Gilna P."/>
            <person name="Schmutz J."/>
            <person name="Larimer F."/>
            <person name="Land M."/>
            <person name="Hauser L."/>
            <person name="Kyrpides N."/>
            <person name="Mikhailova N."/>
            <person name="Janssen P.H."/>
            <person name="Kuske C.R."/>
            <person name="Richardson P."/>
        </authorList>
    </citation>
    <scope>NUCLEOTIDE SEQUENCE</scope>
    <source>
        <strain evidence="3">Ellin6076</strain>
    </source>
</reference>
<dbReference type="EMBL" id="CP000473">
    <property type="protein sequence ID" value="ABJ83410.1"/>
    <property type="molecule type" value="Genomic_DNA"/>
</dbReference>
<dbReference type="Gene3D" id="3.30.43.10">
    <property type="entry name" value="Uridine Diphospho-n-acetylenolpyruvylglucosamine Reductase, domain 2"/>
    <property type="match status" value="1"/>
</dbReference>
<dbReference type="InterPro" id="IPR051312">
    <property type="entry name" value="Diverse_Substr_Oxidored"/>
</dbReference>
<dbReference type="PANTHER" id="PTHR42659">
    <property type="entry name" value="XANTHINE DEHYDROGENASE SUBUNIT C-RELATED"/>
    <property type="match status" value="1"/>
</dbReference>
<dbReference type="OrthoDB" id="9774454at2"/>
<keyword evidence="1" id="KW-0274">FAD</keyword>
<protein>
    <submittedName>
        <fullName evidence="3">Molybdopterin dehydrogenase, FAD-binding</fullName>
    </submittedName>
</protein>
<dbReference type="SMART" id="SM01092">
    <property type="entry name" value="CO_deh_flav_C"/>
    <property type="match status" value="1"/>
</dbReference>
<dbReference type="Pfam" id="PF03450">
    <property type="entry name" value="CO_deh_flav_C"/>
    <property type="match status" value="1"/>
</dbReference>
<gene>
    <name evidence="3" type="ordered locus">Acid_2421</name>
</gene>
<evidence type="ECO:0000313" key="3">
    <source>
        <dbReference type="EMBL" id="ABJ83410.1"/>
    </source>
</evidence>
<dbReference type="InterPro" id="IPR016167">
    <property type="entry name" value="FAD-bd_PCMH_sub1"/>
</dbReference>
<dbReference type="InterPro" id="IPR016169">
    <property type="entry name" value="FAD-bd_PCMH_sub2"/>
</dbReference>
<dbReference type="PROSITE" id="PS51387">
    <property type="entry name" value="FAD_PCMH"/>
    <property type="match status" value="1"/>
</dbReference>
<feature type="domain" description="FAD-binding PCMH-type" evidence="2">
    <location>
        <begin position="1"/>
        <end position="220"/>
    </location>
</feature>
<dbReference type="GO" id="GO:0071949">
    <property type="term" value="F:FAD binding"/>
    <property type="evidence" value="ECO:0007669"/>
    <property type="project" value="InterPro"/>
</dbReference>
<dbReference type="SUPFAM" id="SSF56176">
    <property type="entry name" value="FAD-binding/transporter-associated domain-like"/>
    <property type="match status" value="1"/>
</dbReference>
<name>Q025B6_SOLUE</name>
<dbReference type="HOGENOM" id="CLU_058050_1_0_0"/>
<dbReference type="InParanoid" id="Q025B6"/>
<dbReference type="InterPro" id="IPR002346">
    <property type="entry name" value="Mopterin_DH_FAD-bd"/>
</dbReference>
<dbReference type="AlphaFoldDB" id="Q025B6"/>
<proteinExistence type="predicted"/>